<keyword evidence="8" id="KW-1185">Reference proteome</keyword>
<keyword evidence="2" id="KW-0808">Transferase</keyword>
<feature type="domain" description="Glycosyl transferase CAP10" evidence="5">
    <location>
        <begin position="169"/>
        <end position="443"/>
    </location>
</feature>
<dbReference type="EMBL" id="JBGBPQ010000014">
    <property type="protein sequence ID" value="KAL1511525.1"/>
    <property type="molecule type" value="Genomic_DNA"/>
</dbReference>
<comment type="caution">
    <text evidence="6">The sequence shown here is derived from an EMBL/GenBank/DDBJ whole genome shotgun (WGS) entry which is preliminary data.</text>
</comment>
<dbReference type="PANTHER" id="PTHR12203:SF35">
    <property type="entry name" value="PROTEIN O-GLUCOSYLTRANSFERASE 1"/>
    <property type="match status" value="1"/>
</dbReference>
<evidence type="ECO:0000256" key="2">
    <source>
        <dbReference type="ARBA" id="ARBA00022679"/>
    </source>
</evidence>
<comment type="similarity">
    <text evidence="1">Belongs to the glycosyltransferase 90 family.</text>
</comment>
<gene>
    <name evidence="6" type="ORF">AB1Y20_006309</name>
    <name evidence="7" type="ORF">AB1Y20_006321</name>
</gene>
<name>A0AB34J1I3_PRYPA</name>
<feature type="chain" id="PRO_5044172784" description="Glycosyl transferase CAP10 domain-containing protein" evidence="4">
    <location>
        <begin position="32"/>
        <end position="557"/>
    </location>
</feature>
<feature type="compositionally biased region" description="Basic and acidic residues" evidence="3">
    <location>
        <begin position="68"/>
        <end position="81"/>
    </location>
</feature>
<keyword evidence="4" id="KW-0732">Signal</keyword>
<organism evidence="6 8">
    <name type="scientific">Prymnesium parvum</name>
    <name type="common">Toxic golden alga</name>
    <dbReference type="NCBI Taxonomy" id="97485"/>
    <lineage>
        <taxon>Eukaryota</taxon>
        <taxon>Haptista</taxon>
        <taxon>Haptophyta</taxon>
        <taxon>Prymnesiophyceae</taxon>
        <taxon>Prymnesiales</taxon>
        <taxon>Prymnesiaceae</taxon>
        <taxon>Prymnesium</taxon>
    </lineage>
</organism>
<evidence type="ECO:0000313" key="6">
    <source>
        <dbReference type="EMBL" id="KAL1511513.1"/>
    </source>
</evidence>
<dbReference type="SMART" id="SM00672">
    <property type="entry name" value="CAP10"/>
    <property type="match status" value="1"/>
</dbReference>
<evidence type="ECO:0000256" key="1">
    <source>
        <dbReference type="ARBA" id="ARBA00010118"/>
    </source>
</evidence>
<reference evidence="6 8" key="1">
    <citation type="journal article" date="2024" name="Science">
        <title>Giant polyketide synthase enzymes in the biosynthesis of giant marine polyether toxins.</title>
        <authorList>
            <person name="Fallon T.R."/>
            <person name="Shende V.V."/>
            <person name="Wierzbicki I.H."/>
            <person name="Pendleton A.L."/>
            <person name="Watervoot N.F."/>
            <person name="Auber R.P."/>
            <person name="Gonzalez D.J."/>
            <person name="Wisecaver J.H."/>
            <person name="Moore B.S."/>
        </authorList>
    </citation>
    <scope>NUCLEOTIDE SEQUENCE [LARGE SCALE GENOMIC DNA]</scope>
    <source>
        <strain evidence="6 8">12B1</strain>
    </source>
</reference>
<dbReference type="Proteomes" id="UP001515480">
    <property type="component" value="Unassembled WGS sequence"/>
</dbReference>
<dbReference type="PANTHER" id="PTHR12203">
    <property type="entry name" value="KDEL LYS-ASP-GLU-LEU CONTAINING - RELATED"/>
    <property type="match status" value="1"/>
</dbReference>
<sequence>MRGQAMPFLLLATTVAVLLLWALQLQHEVSQLRLHNLVLQDTVHHLERGELLPEATARLSSPALPSHARRDEAATHPDAPPRARPLLALHRHWDFKMMAAEMLSPFDYILPETLAAGVASCFENGTMYCLRAQVISNQLYITDYRAIFFDRQYAPSRVMPLLSMLKTHEVPDVDLVIAANDEPRVKVKVNERHWRRTCETYPGGRRLPPPLFSSTTNRGHLDLPWLDFSFFMPRVEHKLRTPPWSELHPAILRESASIRWEDKIELAMHTGNVGSPFRKRLAETAAANPGEMLVNELFIGDHNKIRQTCEELQLHRKGGFQQHKCYMKFSQQCSYKYLLNSASIGYANKLKYLLLCGSVVIYVQDGMAHKEFYEYGLLPGIHYVSVPTAADVPSMVRWLRQNDQYARAVARAGRERLASLDNRALADFLAELLRGYAKRQKFQPKPLPGAVRIECEDDLWRHYSREQWFQDKFILRDNSTCIRAIPPGTVFRPPGWGGAYNGSKPRCVASHDLRSFAQPKACLKYERWLGGESMEPFGVFPTVPSLCRPSVAAQCGN</sequence>
<dbReference type="Pfam" id="PF05686">
    <property type="entry name" value="Glyco_transf_90"/>
    <property type="match status" value="1"/>
</dbReference>
<feature type="signal peptide" evidence="4">
    <location>
        <begin position="1"/>
        <end position="31"/>
    </location>
</feature>
<protein>
    <recommendedName>
        <fullName evidence="5">Glycosyl transferase CAP10 domain-containing protein</fullName>
    </recommendedName>
</protein>
<evidence type="ECO:0000313" key="8">
    <source>
        <dbReference type="Proteomes" id="UP001515480"/>
    </source>
</evidence>
<evidence type="ECO:0000256" key="3">
    <source>
        <dbReference type="SAM" id="MobiDB-lite"/>
    </source>
</evidence>
<dbReference type="GO" id="GO:0016740">
    <property type="term" value="F:transferase activity"/>
    <property type="evidence" value="ECO:0007669"/>
    <property type="project" value="UniProtKB-KW"/>
</dbReference>
<dbReference type="EMBL" id="JBGBPQ010000014">
    <property type="protein sequence ID" value="KAL1511513.1"/>
    <property type="molecule type" value="Genomic_DNA"/>
</dbReference>
<dbReference type="InterPro" id="IPR006598">
    <property type="entry name" value="CAP10"/>
</dbReference>
<feature type="region of interest" description="Disordered" evidence="3">
    <location>
        <begin position="59"/>
        <end position="82"/>
    </location>
</feature>
<dbReference type="InterPro" id="IPR051091">
    <property type="entry name" value="O-Glucosyltr/Glycosyltrsf_90"/>
</dbReference>
<accession>A0AB34J1I3</accession>
<proteinExistence type="inferred from homology"/>
<evidence type="ECO:0000313" key="7">
    <source>
        <dbReference type="EMBL" id="KAL1511525.1"/>
    </source>
</evidence>
<dbReference type="AlphaFoldDB" id="A0AB34J1I3"/>
<evidence type="ECO:0000259" key="5">
    <source>
        <dbReference type="SMART" id="SM00672"/>
    </source>
</evidence>
<evidence type="ECO:0000256" key="4">
    <source>
        <dbReference type="SAM" id="SignalP"/>
    </source>
</evidence>